<feature type="transmembrane region" description="Helical" evidence="1">
    <location>
        <begin position="202"/>
        <end position="221"/>
    </location>
</feature>
<organism evidence="2 3">
    <name type="scientific">Bifidobacterium callitrichos</name>
    <dbReference type="NCBI Taxonomy" id="762209"/>
    <lineage>
        <taxon>Bacteria</taxon>
        <taxon>Bacillati</taxon>
        <taxon>Actinomycetota</taxon>
        <taxon>Actinomycetes</taxon>
        <taxon>Bifidobacteriales</taxon>
        <taxon>Bifidobacteriaceae</taxon>
        <taxon>Bifidobacterium</taxon>
    </lineage>
</organism>
<evidence type="ECO:0000313" key="2">
    <source>
        <dbReference type="EMBL" id="PST45873.1"/>
    </source>
</evidence>
<feature type="transmembrane region" description="Helical" evidence="1">
    <location>
        <begin position="21"/>
        <end position="43"/>
    </location>
</feature>
<name>A0A2T3G8T1_9BIFI</name>
<keyword evidence="3" id="KW-1185">Reference proteome</keyword>
<evidence type="ECO:0008006" key="4">
    <source>
        <dbReference type="Google" id="ProtNLM"/>
    </source>
</evidence>
<gene>
    <name evidence="2" type="ORF">CPA40_08930</name>
</gene>
<evidence type="ECO:0000313" key="3">
    <source>
        <dbReference type="Proteomes" id="UP000240228"/>
    </source>
</evidence>
<evidence type="ECO:0000256" key="1">
    <source>
        <dbReference type="SAM" id="Phobius"/>
    </source>
</evidence>
<feature type="transmembrane region" description="Helical" evidence="1">
    <location>
        <begin position="94"/>
        <end position="120"/>
    </location>
</feature>
<reference evidence="2 3" key="2">
    <citation type="submission" date="2018-03" db="EMBL/GenBank/DDBJ databases">
        <title>The comparative genomics of Bifidobacterium callitrichos reflects dietary carbohydrate utilization within the common marmoset gut.</title>
        <authorList>
            <person name="Rani A."/>
        </authorList>
    </citation>
    <scope>NUCLEOTIDE SEQUENCE [LARGE SCALE GENOMIC DNA]</scope>
    <source>
        <strain evidence="2 3">UMA51805</strain>
    </source>
</reference>
<dbReference type="AlphaFoldDB" id="A0A2T3G8T1"/>
<sequence length="618" mass="68095">MEHRRARSSRVHGHRAMTYSSSRFGAVSFRVAAVVAVLLRFLIGMHMPLDAYSAVRSPFDDLLMVRYAQLDAHFHPATDWDQAFALVKTMSFPYFLNLIGLLGIPYRAALTALYCLGAYACVTGMRRLLSACGLTDRFNRWVWLGVFVFLAYCPATFDYDAGSKIYREPMLVPVVMLLAGLMLIYVASCWKPRRDTVLRQWSGMLAWGVLLGGVWSFYWYVKESGIWLAPLLLMTLVSCGVLVFRRCHASYGKGIAGRMVPVLLSVVVALVPLGVFGGSVAAYRAVNERYFGVPYASIRTEGEIAGFFSRLYTVASDERTDGEWVPWSVVEKAQSVSPTLRAHPRIVEWMAKGQFGSAPWAEDPPDTDMGVWTLIWDLAQSGEFGDQRSVQDLFARINSELDAADLPQSEGLSPSKSVAPKTLRQVWALHPSWWMSFRTSALWRHYEVRSPDSYACDTAHESDCRLLETTLGESLPRQGESGVAWRGTGLATGIAGAIVRVYQAAALLYLPLGFLGFLAAAFTALRRRDGMLHRVTLAAFVFAVGAVGSVAALMLATSWVTYPEAVEAMIHHAKYYTAAAAPLIQLTAITGIGLLALAVSARIGQSSHNCPNTAEHQS</sequence>
<feature type="transmembrane region" description="Helical" evidence="1">
    <location>
        <begin position="537"/>
        <end position="559"/>
    </location>
</feature>
<keyword evidence="1" id="KW-1133">Transmembrane helix</keyword>
<keyword evidence="1" id="KW-0812">Transmembrane</keyword>
<feature type="transmembrane region" description="Helical" evidence="1">
    <location>
        <begin position="227"/>
        <end position="247"/>
    </location>
</feature>
<feature type="transmembrane region" description="Helical" evidence="1">
    <location>
        <begin position="579"/>
        <end position="599"/>
    </location>
</feature>
<comment type="caution">
    <text evidence="2">The sequence shown here is derived from an EMBL/GenBank/DDBJ whole genome shotgun (WGS) entry which is preliminary data.</text>
</comment>
<keyword evidence="1" id="KW-0472">Membrane</keyword>
<feature type="transmembrane region" description="Helical" evidence="1">
    <location>
        <begin position="259"/>
        <end position="283"/>
    </location>
</feature>
<feature type="transmembrane region" description="Helical" evidence="1">
    <location>
        <begin position="506"/>
        <end position="525"/>
    </location>
</feature>
<protein>
    <recommendedName>
        <fullName evidence="4">Glycosyltransferase RgtA/B/C/D-like domain-containing protein</fullName>
    </recommendedName>
</protein>
<reference evidence="3" key="1">
    <citation type="submission" date="2017-09" db="EMBL/GenBank/DDBJ databases">
        <authorList>
            <person name="Sela D.A."/>
            <person name="Albert K."/>
        </authorList>
    </citation>
    <scope>NUCLEOTIDE SEQUENCE [LARGE SCALE GENOMIC DNA]</scope>
    <source>
        <strain evidence="3">UMA51805</strain>
    </source>
</reference>
<dbReference type="EMBL" id="NWTX01000017">
    <property type="protein sequence ID" value="PST45873.1"/>
    <property type="molecule type" value="Genomic_DNA"/>
</dbReference>
<feature type="transmembrane region" description="Helical" evidence="1">
    <location>
        <begin position="141"/>
        <end position="159"/>
    </location>
</feature>
<feature type="transmembrane region" description="Helical" evidence="1">
    <location>
        <begin position="171"/>
        <end position="190"/>
    </location>
</feature>
<accession>A0A2T3G8T1</accession>
<dbReference type="Proteomes" id="UP000240228">
    <property type="component" value="Unassembled WGS sequence"/>
</dbReference>
<proteinExistence type="predicted"/>